<comment type="caution">
    <text evidence="1">The sequence shown here is derived from an EMBL/GenBank/DDBJ whole genome shotgun (WGS) entry which is preliminary data.</text>
</comment>
<dbReference type="EMBL" id="BAAAHH010000008">
    <property type="protein sequence ID" value="GAA0948315.1"/>
    <property type="molecule type" value="Genomic_DNA"/>
</dbReference>
<evidence type="ECO:0000313" key="1">
    <source>
        <dbReference type="EMBL" id="GAA0948315.1"/>
    </source>
</evidence>
<evidence type="ECO:0008006" key="3">
    <source>
        <dbReference type="Google" id="ProtNLM"/>
    </source>
</evidence>
<evidence type="ECO:0000313" key="2">
    <source>
        <dbReference type="Proteomes" id="UP001500665"/>
    </source>
</evidence>
<organism evidence="1 2">
    <name type="scientific">Actinocorallia libanotica</name>
    <dbReference type="NCBI Taxonomy" id="46162"/>
    <lineage>
        <taxon>Bacteria</taxon>
        <taxon>Bacillati</taxon>
        <taxon>Actinomycetota</taxon>
        <taxon>Actinomycetes</taxon>
        <taxon>Streptosporangiales</taxon>
        <taxon>Thermomonosporaceae</taxon>
        <taxon>Actinocorallia</taxon>
    </lineage>
</organism>
<proteinExistence type="predicted"/>
<name>A0ABP4BEL3_9ACTN</name>
<gene>
    <name evidence="1" type="ORF">GCM10009550_24530</name>
</gene>
<dbReference type="Proteomes" id="UP001500665">
    <property type="component" value="Unassembled WGS sequence"/>
</dbReference>
<protein>
    <recommendedName>
        <fullName evidence="3">Transposase</fullName>
    </recommendedName>
</protein>
<sequence>MPPEEVSPPPHRSRWDGKRVSKAALKIVAQAAAALTARLSVEALWRWLHG</sequence>
<accession>A0ABP4BEL3</accession>
<keyword evidence="2" id="KW-1185">Reference proteome</keyword>
<reference evidence="2" key="1">
    <citation type="journal article" date="2019" name="Int. J. Syst. Evol. Microbiol.">
        <title>The Global Catalogue of Microorganisms (GCM) 10K type strain sequencing project: providing services to taxonomists for standard genome sequencing and annotation.</title>
        <authorList>
            <consortium name="The Broad Institute Genomics Platform"/>
            <consortium name="The Broad Institute Genome Sequencing Center for Infectious Disease"/>
            <person name="Wu L."/>
            <person name="Ma J."/>
        </authorList>
    </citation>
    <scope>NUCLEOTIDE SEQUENCE [LARGE SCALE GENOMIC DNA]</scope>
    <source>
        <strain evidence="2">JCM 10696</strain>
    </source>
</reference>